<evidence type="ECO:0000259" key="4">
    <source>
        <dbReference type="Pfam" id="PF02875"/>
    </source>
</evidence>
<dbReference type="EMBL" id="LBVR01000028">
    <property type="protein sequence ID" value="KKQ90818.1"/>
    <property type="molecule type" value="Genomic_DNA"/>
</dbReference>
<dbReference type="Proteomes" id="UP000033841">
    <property type="component" value="Unassembled WGS sequence"/>
</dbReference>
<dbReference type="InterPro" id="IPR051046">
    <property type="entry name" value="MurCDEF_CellWall_CoF430Synth"/>
</dbReference>
<protein>
    <submittedName>
        <fullName evidence="5">UDP-N-acetylmuramoyl-tripeptide-D-alanyl-D-alanine ligase</fullName>
    </submittedName>
</protein>
<evidence type="ECO:0000256" key="1">
    <source>
        <dbReference type="ARBA" id="ARBA00022598"/>
    </source>
</evidence>
<evidence type="ECO:0000313" key="5">
    <source>
        <dbReference type="EMBL" id="KKQ90818.1"/>
    </source>
</evidence>
<name>A0A0G0LG22_9BACT</name>
<evidence type="ECO:0000313" key="6">
    <source>
        <dbReference type="Proteomes" id="UP000033841"/>
    </source>
</evidence>
<sequence>MATITLAPKLIFSHLSGFNLQLLSSSVNQQGSVFNFKYQNKSFSINFPQFVLPDSFQTSLASAFLVSTHLGISPKKIINNIEKHLSLPAGRSNILKGINHSQIIDSTYNSSPYATQQMLQVLSQFPSPKISVLGDMRELGLQSSQAHKDLYSQAQKFSDQIISIGPETKKYFGDKSKKFDNWWSAADYLTKNIPQNSTILVKGSQNTIFLEELVKQILANPLTG</sequence>
<keyword evidence="3" id="KW-0067">ATP-binding</keyword>
<evidence type="ECO:0000256" key="2">
    <source>
        <dbReference type="ARBA" id="ARBA00022741"/>
    </source>
</evidence>
<dbReference type="PANTHER" id="PTHR43024:SF1">
    <property type="entry name" value="UDP-N-ACETYLMURAMOYL-TRIPEPTIDE--D-ALANYL-D-ALANINE LIGASE"/>
    <property type="match status" value="1"/>
</dbReference>
<comment type="caution">
    <text evidence="5">The sequence shown here is derived from an EMBL/GenBank/DDBJ whole genome shotgun (WGS) entry which is preliminary data.</text>
</comment>
<dbReference type="Gene3D" id="3.90.190.20">
    <property type="entry name" value="Mur ligase, C-terminal domain"/>
    <property type="match status" value="1"/>
</dbReference>
<gene>
    <name evidence="5" type="ORF">UT14_C0028G0008</name>
</gene>
<evidence type="ECO:0000256" key="3">
    <source>
        <dbReference type="ARBA" id="ARBA00022840"/>
    </source>
</evidence>
<keyword evidence="2" id="KW-0547">Nucleotide-binding</keyword>
<dbReference type="InterPro" id="IPR036615">
    <property type="entry name" value="Mur_ligase_C_dom_sf"/>
</dbReference>
<dbReference type="PANTHER" id="PTHR43024">
    <property type="entry name" value="UDP-N-ACETYLMURAMOYL-TRIPEPTIDE--D-ALANYL-D-ALANINE LIGASE"/>
    <property type="match status" value="1"/>
</dbReference>
<dbReference type="SUPFAM" id="SSF53244">
    <property type="entry name" value="MurD-like peptide ligases, peptide-binding domain"/>
    <property type="match status" value="1"/>
</dbReference>
<reference evidence="5 6" key="1">
    <citation type="journal article" date="2015" name="Nature">
        <title>rRNA introns, odd ribosomes, and small enigmatic genomes across a large radiation of phyla.</title>
        <authorList>
            <person name="Brown C.T."/>
            <person name="Hug L.A."/>
            <person name="Thomas B.C."/>
            <person name="Sharon I."/>
            <person name="Castelle C.J."/>
            <person name="Singh A."/>
            <person name="Wilkins M.J."/>
            <person name="Williams K.H."/>
            <person name="Banfield J.F."/>
        </authorList>
    </citation>
    <scope>NUCLEOTIDE SEQUENCE [LARGE SCALE GENOMIC DNA]</scope>
</reference>
<dbReference type="InterPro" id="IPR004101">
    <property type="entry name" value="Mur_ligase_C"/>
</dbReference>
<feature type="domain" description="Mur ligase C-terminal" evidence="4">
    <location>
        <begin position="90"/>
        <end position="204"/>
    </location>
</feature>
<dbReference type="AlphaFoldDB" id="A0A0G0LG22"/>
<dbReference type="GO" id="GO:0016881">
    <property type="term" value="F:acid-amino acid ligase activity"/>
    <property type="evidence" value="ECO:0007669"/>
    <property type="project" value="InterPro"/>
</dbReference>
<organism evidence="5 6">
    <name type="scientific">Candidatus Shapirobacteria bacterium GW2011_GWE1_38_92</name>
    <dbReference type="NCBI Taxonomy" id="1618489"/>
    <lineage>
        <taxon>Bacteria</taxon>
        <taxon>Candidatus Shapironibacteriota</taxon>
    </lineage>
</organism>
<dbReference type="Pfam" id="PF02875">
    <property type="entry name" value="Mur_ligase_C"/>
    <property type="match status" value="1"/>
</dbReference>
<proteinExistence type="predicted"/>
<accession>A0A0G0LG22</accession>
<dbReference type="GO" id="GO:0005524">
    <property type="term" value="F:ATP binding"/>
    <property type="evidence" value="ECO:0007669"/>
    <property type="project" value="UniProtKB-KW"/>
</dbReference>
<keyword evidence="1 5" id="KW-0436">Ligase</keyword>